<keyword evidence="1" id="KW-0378">Hydrolase</keyword>
<dbReference type="PANTHER" id="PTHR31956">
    <property type="entry name" value="NON-SPECIFIC PHOSPHOLIPASE C4-RELATED"/>
    <property type="match status" value="1"/>
</dbReference>
<evidence type="ECO:0000313" key="4">
    <source>
        <dbReference type="Proteomes" id="UP000031553"/>
    </source>
</evidence>
<reference evidence="3 4" key="1">
    <citation type="submission" date="2015-07" db="EMBL/GenBank/DDBJ databases">
        <title>Draft Genome Sequence of Komagataeibacter intermedius Strain AF2, Isolated from Kombucha Tea.</title>
        <authorList>
            <person name="Santos R.A."/>
            <person name="Berretta A.A."/>
            <person name="Barud H.S."/>
            <person name="Ribeiro S.J."/>
            <person name="Gonzalez-Garcia L.N."/>
            <person name="Zucchi T.D."/>
            <person name="Goldman G.H."/>
            <person name="Riano-Pachon D.M."/>
        </authorList>
    </citation>
    <scope>NUCLEOTIDE SEQUENCE [LARGE SCALE GENOMIC DNA]</scope>
    <source>
        <strain evidence="3 4">AF2</strain>
    </source>
</reference>
<dbReference type="OrthoDB" id="9770871at2"/>
<sequence>MGIEHVVVLMLENRSFDSMFGQSPSSTDPIDRLTGTETNPWHHPDGSVESIAVWTTDGTDRQVVRIPDPDPGESFKDIYEQIHGRQEKGSLASKLPDMSGFVDNYMAQPDRPGSHSPESVMHFFTPDQLPVLTTLGREFGISDRWHASAPCQTWPNRIFAHTGTSGGWVNNYPDKLPFEMPTVFNRLREVHKDWKIYFHDFAQSTTLSSLWEFSLSNFKYFEEFENDARKGTLPAYSFIEPRYFAHPILRKMPNDQHPAHDVVYGEELIASVYNAVRNGPLWDKTLLIITYDEHGGCYDHVTPPAAVSPDDKHQDGFNFDYFGVRVPAIIISPYVKPGHVFRPQGNTPYDHTTIIATLRKLFGIRSLTKRDQAAPDFLDELLKTPDNQGPSSVQASTSYSMRDSIDAVKEPLNSLQISLAQAARQLPTAGADLALHNKRVAAMTTAQTYPSTVGEASLEIQAHMNAFTGRNA</sequence>
<evidence type="ECO:0000256" key="2">
    <source>
        <dbReference type="SAM" id="MobiDB-lite"/>
    </source>
</evidence>
<dbReference type="Proteomes" id="UP000031553">
    <property type="component" value="Unassembled WGS sequence"/>
</dbReference>
<dbReference type="InterPro" id="IPR007312">
    <property type="entry name" value="Phosphoesterase"/>
</dbReference>
<dbReference type="InterPro" id="IPR017850">
    <property type="entry name" value="Alkaline_phosphatase_core_sf"/>
</dbReference>
<comment type="caution">
    <text evidence="3">The sequence shown here is derived from an EMBL/GenBank/DDBJ whole genome shotgun (WGS) entry which is preliminary data.</text>
</comment>
<dbReference type="Pfam" id="PF04185">
    <property type="entry name" value="Phosphoesterase"/>
    <property type="match status" value="1"/>
</dbReference>
<name>A0A0N1N651_9PROT</name>
<dbReference type="SUPFAM" id="SSF53649">
    <property type="entry name" value="Alkaline phosphatase-like"/>
    <property type="match status" value="1"/>
</dbReference>
<dbReference type="PANTHER" id="PTHR31956:SF1">
    <property type="entry name" value="NON-SPECIFIC PHOSPHOLIPASE C1"/>
    <property type="match status" value="1"/>
</dbReference>
<dbReference type="GO" id="GO:0009395">
    <property type="term" value="P:phospholipid catabolic process"/>
    <property type="evidence" value="ECO:0007669"/>
    <property type="project" value="TreeGrafter"/>
</dbReference>
<dbReference type="GO" id="GO:0042578">
    <property type="term" value="F:phosphoric ester hydrolase activity"/>
    <property type="evidence" value="ECO:0007669"/>
    <property type="project" value="UniProtKB-ARBA"/>
</dbReference>
<accession>A0A0N1N651</accession>
<dbReference type="AlphaFoldDB" id="A0A0N1N651"/>
<proteinExistence type="predicted"/>
<evidence type="ECO:0000313" key="3">
    <source>
        <dbReference type="EMBL" id="KPH86287.1"/>
    </source>
</evidence>
<gene>
    <name evidence="3" type="ORF">GLUCOINTEAF2_0202808</name>
</gene>
<protein>
    <submittedName>
        <fullName evidence="3">Phosphoesterase</fullName>
    </submittedName>
</protein>
<feature type="region of interest" description="Disordered" evidence="2">
    <location>
        <begin position="20"/>
        <end position="47"/>
    </location>
</feature>
<organism evidence="3 4">
    <name type="scientific">Komagataeibacter intermedius AF2</name>
    <dbReference type="NCBI Taxonomy" id="1458464"/>
    <lineage>
        <taxon>Bacteria</taxon>
        <taxon>Pseudomonadati</taxon>
        <taxon>Pseudomonadota</taxon>
        <taxon>Alphaproteobacteria</taxon>
        <taxon>Acetobacterales</taxon>
        <taxon>Acetobacteraceae</taxon>
        <taxon>Komagataeibacter</taxon>
    </lineage>
</organism>
<dbReference type="EMBL" id="JUFX02000204">
    <property type="protein sequence ID" value="KPH86287.1"/>
    <property type="molecule type" value="Genomic_DNA"/>
</dbReference>
<evidence type="ECO:0000256" key="1">
    <source>
        <dbReference type="ARBA" id="ARBA00022801"/>
    </source>
</evidence>
<dbReference type="RefSeq" id="WP_010509887.1">
    <property type="nucleotide sequence ID" value="NZ_JUFX02000204.1"/>
</dbReference>
<dbReference type="Gene3D" id="3.40.720.10">
    <property type="entry name" value="Alkaline Phosphatase, subunit A"/>
    <property type="match status" value="2"/>
</dbReference>